<dbReference type="AlphaFoldDB" id="A0A1D1W1N1"/>
<feature type="region of interest" description="Disordered" evidence="1">
    <location>
        <begin position="135"/>
        <end position="198"/>
    </location>
</feature>
<accession>A0A1D1W1N1</accession>
<evidence type="ECO:0000256" key="1">
    <source>
        <dbReference type="SAM" id="MobiDB-lite"/>
    </source>
</evidence>
<proteinExistence type="predicted"/>
<evidence type="ECO:0000313" key="3">
    <source>
        <dbReference type="Proteomes" id="UP000186922"/>
    </source>
</evidence>
<feature type="compositionally biased region" description="Polar residues" evidence="1">
    <location>
        <begin position="157"/>
        <end position="171"/>
    </location>
</feature>
<gene>
    <name evidence="2" type="primary">RvY_17287-1</name>
    <name evidence="2" type="synonym">RvY_17287.1</name>
    <name evidence="2" type="ORF">RvY_17287</name>
</gene>
<name>A0A1D1W1N1_RAMVA</name>
<evidence type="ECO:0000313" key="2">
    <source>
        <dbReference type="EMBL" id="GAV07457.1"/>
    </source>
</evidence>
<keyword evidence="3" id="KW-1185">Reference proteome</keyword>
<dbReference type="OrthoDB" id="10641500at2759"/>
<dbReference type="EMBL" id="BDGG01000015">
    <property type="protein sequence ID" value="GAV07457.1"/>
    <property type="molecule type" value="Genomic_DNA"/>
</dbReference>
<dbReference type="Proteomes" id="UP000186922">
    <property type="component" value="Unassembled WGS sequence"/>
</dbReference>
<organism evidence="2 3">
    <name type="scientific">Ramazzottius varieornatus</name>
    <name type="common">Water bear</name>
    <name type="synonym">Tardigrade</name>
    <dbReference type="NCBI Taxonomy" id="947166"/>
    <lineage>
        <taxon>Eukaryota</taxon>
        <taxon>Metazoa</taxon>
        <taxon>Ecdysozoa</taxon>
        <taxon>Tardigrada</taxon>
        <taxon>Eutardigrada</taxon>
        <taxon>Parachela</taxon>
        <taxon>Hypsibioidea</taxon>
        <taxon>Ramazzottiidae</taxon>
        <taxon>Ramazzottius</taxon>
    </lineage>
</organism>
<reference evidence="2 3" key="1">
    <citation type="journal article" date="2016" name="Nat. Commun.">
        <title>Extremotolerant tardigrade genome and improved radiotolerance of human cultured cells by tardigrade-unique protein.</title>
        <authorList>
            <person name="Hashimoto T."/>
            <person name="Horikawa D.D."/>
            <person name="Saito Y."/>
            <person name="Kuwahara H."/>
            <person name="Kozuka-Hata H."/>
            <person name="Shin-I T."/>
            <person name="Minakuchi Y."/>
            <person name="Ohishi K."/>
            <person name="Motoyama A."/>
            <person name="Aizu T."/>
            <person name="Enomoto A."/>
            <person name="Kondo K."/>
            <person name="Tanaka S."/>
            <person name="Hara Y."/>
            <person name="Koshikawa S."/>
            <person name="Sagara H."/>
            <person name="Miura T."/>
            <person name="Yokobori S."/>
            <person name="Miyagawa K."/>
            <person name="Suzuki Y."/>
            <person name="Kubo T."/>
            <person name="Oyama M."/>
            <person name="Kohara Y."/>
            <person name="Fujiyama A."/>
            <person name="Arakawa K."/>
            <person name="Katayama T."/>
            <person name="Toyoda A."/>
            <person name="Kunieda T."/>
        </authorList>
    </citation>
    <scope>NUCLEOTIDE SEQUENCE [LARGE SCALE GENOMIC DNA]</scope>
    <source>
        <strain evidence="2 3">YOKOZUNA-1</strain>
    </source>
</reference>
<sequence length="231" mass="24302">MRIRKSENGQSQQAETSGSRPSGIVVLTKAAQSTGIMDGQMRFWNVFFAGCLLAGGVVHADVQPTAPRAAAGSAGGNGLELTNDEQEFSFKSRKFSLSIPGGTTFVLPPGLVLPPDMMIKLQAANASPPANLPVVENGTASGLSPPPPSVVQLPLGNSSPQKPKNLLSPSKETAKETLKVDPPAQPARQTQPLPVQRANYKESGLSAYQGYGSLVLGPAKKNDFKVLNDWE</sequence>
<protein>
    <submittedName>
        <fullName evidence="2">Uncharacterized protein</fullName>
    </submittedName>
</protein>
<comment type="caution">
    <text evidence="2">The sequence shown here is derived from an EMBL/GenBank/DDBJ whole genome shotgun (WGS) entry which is preliminary data.</text>
</comment>
<feature type="region of interest" description="Disordered" evidence="1">
    <location>
        <begin position="1"/>
        <end position="21"/>
    </location>
</feature>
<feature type="compositionally biased region" description="Polar residues" evidence="1">
    <location>
        <begin position="8"/>
        <end position="20"/>
    </location>
</feature>